<evidence type="ECO:0000313" key="1">
    <source>
        <dbReference type="EMBL" id="EHH08430.1"/>
    </source>
</evidence>
<proteinExistence type="predicted"/>
<keyword evidence="2" id="KW-1185">Reference proteome</keyword>
<gene>
    <name evidence="1" type="ORF">MEA186_25804</name>
</gene>
<dbReference type="EMBL" id="AGSN01000181">
    <property type="protein sequence ID" value="EHH08430.1"/>
    <property type="molecule type" value="Genomic_DNA"/>
</dbReference>
<dbReference type="Proteomes" id="UP000002949">
    <property type="component" value="Unassembled WGS sequence"/>
</dbReference>
<name>G6YGQ0_9HYPH</name>
<accession>G6YGQ0</accession>
<dbReference type="AlphaFoldDB" id="G6YGQ0"/>
<sequence length="148" mass="16304">MFFQPSIIWANCLAGQRLSSSPSAWMICLIRRTTSSVSRMVKSDLSPASSAWRRSSLTPIEWKVPSQGMPSTLPSPIRKPMRCFISRAALLVKVTARIWEGNALPVARMWAMRVVNTRVLPVPAPASTRTGPSVVSTASRCSGFNPFR</sequence>
<protein>
    <submittedName>
        <fullName evidence="1">Uncharacterized protein</fullName>
    </submittedName>
</protein>
<evidence type="ECO:0000313" key="2">
    <source>
        <dbReference type="Proteomes" id="UP000002949"/>
    </source>
</evidence>
<reference evidence="1 2" key="1">
    <citation type="journal article" date="2012" name="J. Bacteriol.">
        <title>Draft Genome Sequence of Plant Growth-Promoting Rhizobium Mesorhizobium amorphae, Isolated from Zinc-Lead Mine Tailings.</title>
        <authorList>
            <person name="Hao X."/>
            <person name="Lin Y."/>
            <person name="Johnstone L."/>
            <person name="Baltrus D.A."/>
            <person name="Miller S.J."/>
            <person name="Wei G."/>
            <person name="Rensing C."/>
        </authorList>
    </citation>
    <scope>NUCLEOTIDE SEQUENCE [LARGE SCALE GENOMIC DNA]</scope>
    <source>
        <strain evidence="1 2">CCNWGS0123</strain>
    </source>
</reference>
<organism evidence="1 2">
    <name type="scientific">Mesorhizobium amorphae CCNWGS0123</name>
    <dbReference type="NCBI Taxonomy" id="1082933"/>
    <lineage>
        <taxon>Bacteria</taxon>
        <taxon>Pseudomonadati</taxon>
        <taxon>Pseudomonadota</taxon>
        <taxon>Alphaproteobacteria</taxon>
        <taxon>Hyphomicrobiales</taxon>
        <taxon>Phyllobacteriaceae</taxon>
        <taxon>Mesorhizobium</taxon>
    </lineage>
</organism>